<keyword evidence="1" id="KW-0479">Metal-binding</keyword>
<feature type="domain" description="CCHC-type" evidence="3">
    <location>
        <begin position="139"/>
        <end position="154"/>
    </location>
</feature>
<sequence>MPPRRPASSQNNQTNNNVPPPLEGLPPMNVEGLYRYLETLVGLVERQARAIETQALGQPSSSRDKSLIVEKDNKELQQYREQQRKRGRNDSAHDNQAPKNFVSTESQIKDEVMKNLDVTCSTCGKKHWGKPCYKESRACFGCGKHGHMIRDCPKNKKFIIGKPKEDKQKPRVQGWMFAMTHQDAQATSDVAIGTIRICNLLLEP</sequence>
<evidence type="ECO:0000313" key="5">
    <source>
        <dbReference type="Proteomes" id="UP000288805"/>
    </source>
</evidence>
<accession>A0A438G3Y0</accession>
<proteinExistence type="predicted"/>
<dbReference type="GO" id="GO:0003676">
    <property type="term" value="F:nucleic acid binding"/>
    <property type="evidence" value="ECO:0007669"/>
    <property type="project" value="InterPro"/>
</dbReference>
<organism evidence="4 5">
    <name type="scientific">Vitis vinifera</name>
    <name type="common">Grape</name>
    <dbReference type="NCBI Taxonomy" id="29760"/>
    <lineage>
        <taxon>Eukaryota</taxon>
        <taxon>Viridiplantae</taxon>
        <taxon>Streptophyta</taxon>
        <taxon>Embryophyta</taxon>
        <taxon>Tracheophyta</taxon>
        <taxon>Spermatophyta</taxon>
        <taxon>Magnoliopsida</taxon>
        <taxon>eudicotyledons</taxon>
        <taxon>Gunneridae</taxon>
        <taxon>Pentapetalae</taxon>
        <taxon>rosids</taxon>
        <taxon>Vitales</taxon>
        <taxon>Vitaceae</taxon>
        <taxon>Viteae</taxon>
        <taxon>Vitis</taxon>
    </lineage>
</organism>
<gene>
    <name evidence="4" type="ORF">CK203_064092</name>
</gene>
<dbReference type="AlphaFoldDB" id="A0A438G3Y0"/>
<feature type="compositionally biased region" description="Low complexity" evidence="2">
    <location>
        <begin position="8"/>
        <end position="17"/>
    </location>
</feature>
<feature type="region of interest" description="Disordered" evidence="2">
    <location>
        <begin position="79"/>
        <end position="101"/>
    </location>
</feature>
<dbReference type="Pfam" id="PF00098">
    <property type="entry name" value="zf-CCHC"/>
    <property type="match status" value="1"/>
</dbReference>
<dbReference type="SMART" id="SM00343">
    <property type="entry name" value="ZnF_C2HC"/>
    <property type="match status" value="2"/>
</dbReference>
<keyword evidence="1" id="KW-0862">Zinc</keyword>
<comment type="caution">
    <text evidence="4">The sequence shown here is derived from an EMBL/GenBank/DDBJ whole genome shotgun (WGS) entry which is preliminary data.</text>
</comment>
<keyword evidence="1" id="KW-0863">Zinc-finger</keyword>
<protein>
    <recommendedName>
        <fullName evidence="3">CCHC-type domain-containing protein</fullName>
    </recommendedName>
</protein>
<feature type="compositionally biased region" description="Basic and acidic residues" evidence="2">
    <location>
        <begin position="79"/>
        <end position="93"/>
    </location>
</feature>
<dbReference type="SUPFAM" id="SSF57756">
    <property type="entry name" value="Retrovirus zinc finger-like domains"/>
    <property type="match status" value="1"/>
</dbReference>
<evidence type="ECO:0000256" key="2">
    <source>
        <dbReference type="SAM" id="MobiDB-lite"/>
    </source>
</evidence>
<dbReference type="PROSITE" id="PS50158">
    <property type="entry name" value="ZF_CCHC"/>
    <property type="match status" value="1"/>
</dbReference>
<dbReference type="EMBL" id="QGNW01000616">
    <property type="protein sequence ID" value="RVW66905.1"/>
    <property type="molecule type" value="Genomic_DNA"/>
</dbReference>
<dbReference type="InterPro" id="IPR036875">
    <property type="entry name" value="Znf_CCHC_sf"/>
</dbReference>
<dbReference type="Gene3D" id="4.10.60.10">
    <property type="entry name" value="Zinc finger, CCHC-type"/>
    <property type="match status" value="1"/>
</dbReference>
<dbReference type="InterPro" id="IPR001878">
    <property type="entry name" value="Znf_CCHC"/>
</dbReference>
<dbReference type="Proteomes" id="UP000288805">
    <property type="component" value="Unassembled WGS sequence"/>
</dbReference>
<dbReference type="GO" id="GO:0008270">
    <property type="term" value="F:zinc ion binding"/>
    <property type="evidence" value="ECO:0007669"/>
    <property type="project" value="UniProtKB-KW"/>
</dbReference>
<feature type="region of interest" description="Disordered" evidence="2">
    <location>
        <begin position="1"/>
        <end position="26"/>
    </location>
</feature>
<evidence type="ECO:0000256" key="1">
    <source>
        <dbReference type="PROSITE-ProRule" id="PRU00047"/>
    </source>
</evidence>
<evidence type="ECO:0000259" key="3">
    <source>
        <dbReference type="PROSITE" id="PS50158"/>
    </source>
</evidence>
<reference evidence="4 5" key="1">
    <citation type="journal article" date="2018" name="PLoS Genet.">
        <title>Population sequencing reveals clonal diversity and ancestral inbreeding in the grapevine cultivar Chardonnay.</title>
        <authorList>
            <person name="Roach M.J."/>
            <person name="Johnson D.L."/>
            <person name="Bohlmann J."/>
            <person name="van Vuuren H.J."/>
            <person name="Jones S.J."/>
            <person name="Pretorius I.S."/>
            <person name="Schmidt S.A."/>
            <person name="Borneman A.R."/>
        </authorList>
    </citation>
    <scope>NUCLEOTIDE SEQUENCE [LARGE SCALE GENOMIC DNA]</scope>
    <source>
        <strain evidence="5">cv. Chardonnay</strain>
        <tissue evidence="4">Leaf</tissue>
    </source>
</reference>
<name>A0A438G3Y0_VITVI</name>
<evidence type="ECO:0000313" key="4">
    <source>
        <dbReference type="EMBL" id="RVW66905.1"/>
    </source>
</evidence>